<feature type="domain" description="Homing endonuclease LAGLIDADG" evidence="2">
    <location>
        <begin position="151"/>
        <end position="227"/>
    </location>
</feature>
<dbReference type="AlphaFoldDB" id="S5U511"/>
<dbReference type="SUPFAM" id="SSF55608">
    <property type="entry name" value="Homing endonucleases"/>
    <property type="match status" value="2"/>
</dbReference>
<proteinExistence type="predicted"/>
<sequence length="407" mass="48377">MDMALYNYLGIFNNYIEIDYMLESMFLSNCLLIILLLLMQMSLGMSLWLWYLNLYKLDEIKLLFINNFKIFSQNNILLDIFLFNKKYTDIQSAENQTKSNDLKTGFSETTRQSSNFINKTKNNPDSERSFTSSKLQTLPNKIDEKFIHWFAGILDGDGYFQVREINGTKKLKTIEIKLHNRDIKLLNIIRDKLKLGRVYIYKNKPYSKYIVSTTAEMTKIINIVNGLIRIKVPKFKEACKVLNINFIEADYDIKPNDPYFAGLIDTDGSITFNFTGNRIECNLEFKLDEYTSRLNLKNVIPGYIPSIMKRDHKLSNNKTSRSIRFKYQTVNGMIHLYNYFMINRLYCDMKFYRISKIPYFLEIRKFHKYPYSSNEFLIYSNFLVDFIKYENPKWTTTPFIKKIRVKI</sequence>
<keyword evidence="3" id="KW-0496">Mitochondrion</keyword>
<keyword evidence="1" id="KW-0812">Transmembrane</keyword>
<dbReference type="GO" id="GO:0004519">
    <property type="term" value="F:endonuclease activity"/>
    <property type="evidence" value="ECO:0007669"/>
    <property type="project" value="InterPro"/>
</dbReference>
<reference evidence="3" key="1">
    <citation type="submission" date="2013-04" db="EMBL/GenBank/DDBJ databases">
        <authorList>
            <person name="Hegedusova E."/>
            <person name="Brejova B."/>
            <person name="Nosek J."/>
        </authorList>
    </citation>
    <scope>NUCLEOTIDE SEQUENCE</scope>
    <source>
        <strain evidence="3">CBS 255</strain>
    </source>
</reference>
<feature type="transmembrane region" description="Helical" evidence="1">
    <location>
        <begin position="26"/>
        <end position="51"/>
    </location>
</feature>
<dbReference type="InterPro" id="IPR027434">
    <property type="entry name" value="Homing_endonucl"/>
</dbReference>
<evidence type="ECO:0000256" key="1">
    <source>
        <dbReference type="SAM" id="Phobius"/>
    </source>
</evidence>
<dbReference type="InterPro" id="IPR004860">
    <property type="entry name" value="LAGLIDADG_dom"/>
</dbReference>
<keyword evidence="1" id="KW-0472">Membrane</keyword>
<protein>
    <recommendedName>
        <fullName evidence="2">Homing endonuclease LAGLIDADG domain-containing protein</fullName>
    </recommendedName>
</protein>
<dbReference type="Gene3D" id="3.10.28.10">
    <property type="entry name" value="Homing endonucleases"/>
    <property type="match status" value="1"/>
</dbReference>
<dbReference type="PANTHER" id="PTHR37520:SF1">
    <property type="entry name" value="INTRON-ENCODED DNA ENDONUCLEASE AI2A-RELATED"/>
    <property type="match status" value="1"/>
</dbReference>
<keyword evidence="1" id="KW-1133">Transmembrane helix</keyword>
<evidence type="ECO:0000313" key="3">
    <source>
        <dbReference type="EMBL" id="AGS44181.1"/>
    </source>
</evidence>
<evidence type="ECO:0000259" key="2">
    <source>
        <dbReference type="Pfam" id="PF00961"/>
    </source>
</evidence>
<gene>
    <name evidence="3" type="primary">cox1-I8</name>
    <name evidence="3" type="ORF">H731WILSUA-C_045</name>
</gene>
<accession>S5U511</accession>
<name>S5U511_9ASCO</name>
<organism evidence="3">
    <name type="scientific">Cyberlindnera suaveolens</name>
    <dbReference type="NCBI Taxonomy" id="907738"/>
    <lineage>
        <taxon>Eukaryota</taxon>
        <taxon>Fungi</taxon>
        <taxon>Dikarya</taxon>
        <taxon>Ascomycota</taxon>
        <taxon>Saccharomycotina</taxon>
        <taxon>Saccharomycetes</taxon>
        <taxon>Phaffomycetales</taxon>
        <taxon>Phaffomycetaceae</taxon>
        <taxon>Cyberlindnera</taxon>
    </lineage>
</organism>
<geneLocation type="mitochondrion" evidence="3"/>
<dbReference type="Pfam" id="PF00961">
    <property type="entry name" value="LAGLIDADG_1"/>
    <property type="match status" value="1"/>
</dbReference>
<dbReference type="EMBL" id="KC993181">
    <property type="protein sequence ID" value="AGS44181.1"/>
    <property type="molecule type" value="Genomic_DNA"/>
</dbReference>
<dbReference type="PANTHER" id="PTHR37520">
    <property type="entry name" value="INTRON-ENCODED DNA ENDONUCLEASE AI2A-RELATED"/>
    <property type="match status" value="1"/>
</dbReference>